<keyword evidence="8" id="KW-0804">Transcription</keyword>
<evidence type="ECO:0000256" key="11">
    <source>
        <dbReference type="SAM" id="MobiDB-lite"/>
    </source>
</evidence>
<evidence type="ECO:0000256" key="8">
    <source>
        <dbReference type="ARBA" id="ARBA00023163"/>
    </source>
</evidence>
<dbReference type="Pfam" id="PF13894">
    <property type="entry name" value="zf-C2H2_4"/>
    <property type="match status" value="1"/>
</dbReference>
<keyword evidence="2" id="KW-0479">Metal-binding</keyword>
<dbReference type="FunFam" id="3.30.160.60:FF:000710">
    <property type="entry name" value="Zinc finger protein 768"/>
    <property type="match status" value="1"/>
</dbReference>
<dbReference type="GO" id="GO:0000785">
    <property type="term" value="C:chromatin"/>
    <property type="evidence" value="ECO:0007669"/>
    <property type="project" value="TreeGrafter"/>
</dbReference>
<proteinExistence type="predicted"/>
<organism evidence="13 14">
    <name type="scientific">Myripristis murdjan</name>
    <name type="common">pinecone soldierfish</name>
    <dbReference type="NCBI Taxonomy" id="586833"/>
    <lineage>
        <taxon>Eukaryota</taxon>
        <taxon>Metazoa</taxon>
        <taxon>Chordata</taxon>
        <taxon>Craniata</taxon>
        <taxon>Vertebrata</taxon>
        <taxon>Euteleostomi</taxon>
        <taxon>Actinopterygii</taxon>
        <taxon>Neopterygii</taxon>
        <taxon>Teleostei</taxon>
        <taxon>Neoteleostei</taxon>
        <taxon>Acanthomorphata</taxon>
        <taxon>Holocentriformes</taxon>
        <taxon>Holocentridae</taxon>
        <taxon>Myripristis</taxon>
    </lineage>
</organism>
<dbReference type="FunFam" id="3.30.160.60:FF:000912">
    <property type="entry name" value="Zinc finger protein 660"/>
    <property type="match status" value="3"/>
</dbReference>
<evidence type="ECO:0000313" key="14">
    <source>
        <dbReference type="Proteomes" id="UP000472263"/>
    </source>
</evidence>
<name>A0A667WI90_9TELE</name>
<keyword evidence="4 10" id="KW-0863">Zinc-finger</keyword>
<dbReference type="PROSITE" id="PS00028">
    <property type="entry name" value="ZINC_FINGER_C2H2_1"/>
    <property type="match status" value="6"/>
</dbReference>
<evidence type="ECO:0000256" key="1">
    <source>
        <dbReference type="ARBA" id="ARBA00004123"/>
    </source>
</evidence>
<dbReference type="GO" id="GO:0008270">
    <property type="term" value="F:zinc ion binding"/>
    <property type="evidence" value="ECO:0007669"/>
    <property type="project" value="UniProtKB-KW"/>
</dbReference>
<protein>
    <recommendedName>
        <fullName evidence="12">C2H2-type domain-containing protein</fullName>
    </recommendedName>
</protein>
<evidence type="ECO:0000256" key="10">
    <source>
        <dbReference type="PROSITE-ProRule" id="PRU00042"/>
    </source>
</evidence>
<keyword evidence="9" id="KW-0539">Nucleus</keyword>
<sequence>HGEDHLSLLQGLQEAESKFPFTPVPVKSEDDEEKAQSSQLCQNQPEENREVESQASISTEQMKTEADGEEPVNNSDPAADLQAASDGQLLPKHSSEPETDDSDDWTETGEAESGLAPFSKPLFSENTSNVAEKPYSCSTRKNTGKEVRHGSVCGKDFKHKRNLKKHTMVHKKEKPYSCSACGKKFTQKVILETHRRLHTGEKPYSCPSCSKTFSDNYQLRRHMKSHAQEKPYNCSVCGKGFIQKTKLEKHIRVHTGEKPFSCSSCSKRFSDKTQLRRHMRVHTGEKPFPCSVCGKGFTVKFNLNTHLRVHTGERPYNCSVCGKSFTQKASLNLHMRIHTGERPYNCSVCGKGFTQKKLFSCSVCGRTLSRCLQTYSHKCSG</sequence>
<dbReference type="PANTHER" id="PTHR14003:SF23">
    <property type="entry name" value="ZINC FINGER PROTEIN 143"/>
    <property type="match status" value="1"/>
</dbReference>
<dbReference type="AlphaFoldDB" id="A0A667WI90"/>
<evidence type="ECO:0000256" key="7">
    <source>
        <dbReference type="ARBA" id="ARBA00023125"/>
    </source>
</evidence>
<dbReference type="GO" id="GO:0000978">
    <property type="term" value="F:RNA polymerase II cis-regulatory region sequence-specific DNA binding"/>
    <property type="evidence" value="ECO:0007669"/>
    <property type="project" value="TreeGrafter"/>
</dbReference>
<comment type="subcellular location">
    <subcellularLocation>
        <location evidence="1">Nucleus</location>
    </subcellularLocation>
</comment>
<feature type="domain" description="C2H2-type" evidence="12">
    <location>
        <begin position="316"/>
        <end position="343"/>
    </location>
</feature>
<dbReference type="Gene3D" id="3.30.160.60">
    <property type="entry name" value="Classic Zinc Finger"/>
    <property type="match status" value="8"/>
</dbReference>
<evidence type="ECO:0000256" key="9">
    <source>
        <dbReference type="ARBA" id="ARBA00023242"/>
    </source>
</evidence>
<keyword evidence="6" id="KW-0805">Transcription regulation</keyword>
<reference evidence="13" key="3">
    <citation type="submission" date="2025-09" db="UniProtKB">
        <authorList>
            <consortium name="Ensembl"/>
        </authorList>
    </citation>
    <scope>IDENTIFICATION</scope>
</reference>
<dbReference type="PROSITE" id="PS50157">
    <property type="entry name" value="ZINC_FINGER_C2H2_2"/>
    <property type="match status" value="7"/>
</dbReference>
<evidence type="ECO:0000256" key="2">
    <source>
        <dbReference type="ARBA" id="ARBA00022723"/>
    </source>
</evidence>
<evidence type="ECO:0000256" key="6">
    <source>
        <dbReference type="ARBA" id="ARBA00023015"/>
    </source>
</evidence>
<feature type="domain" description="C2H2-type" evidence="12">
    <location>
        <begin position="288"/>
        <end position="315"/>
    </location>
</feature>
<dbReference type="InParanoid" id="A0A667WI90"/>
<dbReference type="InterPro" id="IPR036236">
    <property type="entry name" value="Znf_C2H2_sf"/>
</dbReference>
<dbReference type="Pfam" id="PF13465">
    <property type="entry name" value="zf-H2C2_2"/>
    <property type="match status" value="1"/>
</dbReference>
<feature type="domain" description="C2H2-type" evidence="12">
    <location>
        <begin position="260"/>
        <end position="287"/>
    </location>
</feature>
<dbReference type="Pfam" id="PF00096">
    <property type="entry name" value="zf-C2H2"/>
    <property type="match status" value="4"/>
</dbReference>
<keyword evidence="3" id="KW-0677">Repeat</keyword>
<evidence type="ECO:0000256" key="5">
    <source>
        <dbReference type="ARBA" id="ARBA00022833"/>
    </source>
</evidence>
<feature type="domain" description="C2H2-type" evidence="12">
    <location>
        <begin position="135"/>
        <end position="175"/>
    </location>
</feature>
<feature type="domain" description="C2H2-type" evidence="12">
    <location>
        <begin position="204"/>
        <end position="231"/>
    </location>
</feature>
<dbReference type="GeneTree" id="ENSGT00940000157046"/>
<dbReference type="FunFam" id="3.30.160.60:FF:000688">
    <property type="entry name" value="zinc finger protein 197 isoform X1"/>
    <property type="match status" value="1"/>
</dbReference>
<dbReference type="Ensembl" id="ENSMMDT00005001124.1">
    <property type="protein sequence ID" value="ENSMMDP00005001102.1"/>
    <property type="gene ID" value="ENSMMDG00005000650.1"/>
</dbReference>
<dbReference type="GO" id="GO:0031519">
    <property type="term" value="C:PcG protein complex"/>
    <property type="evidence" value="ECO:0007669"/>
    <property type="project" value="TreeGrafter"/>
</dbReference>
<reference evidence="13" key="1">
    <citation type="submission" date="2019-06" db="EMBL/GenBank/DDBJ databases">
        <authorList>
            <consortium name="Wellcome Sanger Institute Data Sharing"/>
        </authorList>
    </citation>
    <scope>NUCLEOTIDE SEQUENCE [LARGE SCALE GENOMIC DNA]</scope>
</reference>
<dbReference type="Proteomes" id="UP000472263">
    <property type="component" value="Chromosome 5"/>
</dbReference>
<keyword evidence="14" id="KW-1185">Reference proteome</keyword>
<dbReference type="SMART" id="SM00355">
    <property type="entry name" value="ZnF_C2H2"/>
    <property type="match status" value="7"/>
</dbReference>
<dbReference type="GO" id="GO:0000981">
    <property type="term" value="F:DNA-binding transcription factor activity, RNA polymerase II-specific"/>
    <property type="evidence" value="ECO:0007669"/>
    <property type="project" value="TreeGrafter"/>
</dbReference>
<reference evidence="13" key="2">
    <citation type="submission" date="2025-08" db="UniProtKB">
        <authorList>
            <consortium name="Ensembl"/>
        </authorList>
    </citation>
    <scope>IDENTIFICATION</scope>
</reference>
<dbReference type="GO" id="GO:0005667">
    <property type="term" value="C:transcription regulator complex"/>
    <property type="evidence" value="ECO:0007669"/>
    <property type="project" value="TreeGrafter"/>
</dbReference>
<feature type="compositionally biased region" description="Polar residues" evidence="11">
    <location>
        <begin position="36"/>
        <end position="45"/>
    </location>
</feature>
<dbReference type="InterPro" id="IPR013087">
    <property type="entry name" value="Znf_C2H2_type"/>
</dbReference>
<accession>A0A667WI90</accession>
<keyword evidence="5" id="KW-0862">Zinc</keyword>
<feature type="domain" description="C2H2-type" evidence="12">
    <location>
        <begin position="176"/>
        <end position="203"/>
    </location>
</feature>
<dbReference type="FunFam" id="3.30.160.60:FF:002716">
    <property type="entry name" value="Zinc finger protein 212"/>
    <property type="match status" value="2"/>
</dbReference>
<evidence type="ECO:0000313" key="13">
    <source>
        <dbReference type="Ensembl" id="ENSMMDP00005001102.1"/>
    </source>
</evidence>
<evidence type="ECO:0000256" key="3">
    <source>
        <dbReference type="ARBA" id="ARBA00022737"/>
    </source>
</evidence>
<feature type="compositionally biased region" description="Acidic residues" evidence="11">
    <location>
        <begin position="97"/>
        <end position="110"/>
    </location>
</feature>
<feature type="domain" description="C2H2-type" evidence="12">
    <location>
        <begin position="232"/>
        <end position="259"/>
    </location>
</feature>
<feature type="region of interest" description="Disordered" evidence="11">
    <location>
        <begin position="1"/>
        <end position="125"/>
    </location>
</feature>
<keyword evidence="7" id="KW-0238">DNA-binding</keyword>
<dbReference type="PANTHER" id="PTHR14003">
    <property type="entry name" value="TRANSCRIPTIONAL REPRESSOR PROTEIN YY"/>
    <property type="match status" value="1"/>
</dbReference>
<evidence type="ECO:0000256" key="4">
    <source>
        <dbReference type="ARBA" id="ARBA00022771"/>
    </source>
</evidence>
<dbReference type="SUPFAM" id="SSF57667">
    <property type="entry name" value="beta-beta-alpha zinc fingers"/>
    <property type="match status" value="4"/>
</dbReference>
<evidence type="ECO:0000259" key="12">
    <source>
        <dbReference type="PROSITE" id="PS50157"/>
    </source>
</evidence>